<organism evidence="2 3">
    <name type="scientific">Haliangium ochraceum (strain DSM 14365 / JCM 11303 / SMP-2)</name>
    <dbReference type="NCBI Taxonomy" id="502025"/>
    <lineage>
        <taxon>Bacteria</taxon>
        <taxon>Pseudomonadati</taxon>
        <taxon>Myxococcota</taxon>
        <taxon>Polyangia</taxon>
        <taxon>Haliangiales</taxon>
        <taxon>Kofleriaceae</taxon>
        <taxon>Haliangium</taxon>
    </lineage>
</organism>
<reference evidence="2 3" key="1">
    <citation type="journal article" date="2010" name="Stand. Genomic Sci.">
        <title>Complete genome sequence of Haliangium ochraceum type strain (SMP-2).</title>
        <authorList>
            <consortium name="US DOE Joint Genome Institute (JGI-PGF)"/>
            <person name="Ivanova N."/>
            <person name="Daum C."/>
            <person name="Lang E."/>
            <person name="Abt B."/>
            <person name="Kopitz M."/>
            <person name="Saunders E."/>
            <person name="Lapidus A."/>
            <person name="Lucas S."/>
            <person name="Glavina Del Rio T."/>
            <person name="Nolan M."/>
            <person name="Tice H."/>
            <person name="Copeland A."/>
            <person name="Cheng J.F."/>
            <person name="Chen F."/>
            <person name="Bruce D."/>
            <person name="Goodwin L."/>
            <person name="Pitluck S."/>
            <person name="Mavromatis K."/>
            <person name="Pati A."/>
            <person name="Mikhailova N."/>
            <person name="Chen A."/>
            <person name="Palaniappan K."/>
            <person name="Land M."/>
            <person name="Hauser L."/>
            <person name="Chang Y.J."/>
            <person name="Jeffries C.D."/>
            <person name="Detter J.C."/>
            <person name="Brettin T."/>
            <person name="Rohde M."/>
            <person name="Goker M."/>
            <person name="Bristow J."/>
            <person name="Markowitz V."/>
            <person name="Eisen J.A."/>
            <person name="Hugenholtz P."/>
            <person name="Kyrpides N.C."/>
            <person name="Klenk H.P."/>
        </authorList>
    </citation>
    <scope>NUCLEOTIDE SEQUENCE [LARGE SCALE GENOMIC DNA]</scope>
    <source>
        <strain evidence="3">DSM 14365 / CIP 107738 / JCM 11303 / AJ 13395 / SMP-2</strain>
    </source>
</reference>
<dbReference type="GO" id="GO:0016779">
    <property type="term" value="F:nucleotidyltransferase activity"/>
    <property type="evidence" value="ECO:0007669"/>
    <property type="project" value="InterPro"/>
</dbReference>
<protein>
    <submittedName>
        <fullName evidence="2">DNA polymerase beta domain protein region</fullName>
    </submittedName>
</protein>
<sequence>MTSHDELRERAKELRCLYTVSEILSDRTTVPTDVFRRVVECIPEGWQHPERTGARLEYLHRSYVGPGYQADGAHLSEPIRVWGTEVGRLEVSHAVAGSDEPAFLAEERELQRAIAARLGEYLEWKHTELLGGRMPRTAEHWRWRENYAIALAAALDGERFGVSRVFLTGSTESGDAGPGSDIDLVFVFSGTEEQRAQLLLWLEGWSLCLAEIAFQQTGVRIRDGALGIRMVAPHDESAIVQDAGMRELPLARAG</sequence>
<dbReference type="EMBL" id="CP001804">
    <property type="protein sequence ID" value="ACY17384.1"/>
    <property type="molecule type" value="Genomic_DNA"/>
</dbReference>
<dbReference type="InterPro" id="IPR043519">
    <property type="entry name" value="NT_sf"/>
</dbReference>
<dbReference type="KEGG" id="hoh:Hoch_4895"/>
<proteinExistence type="predicted"/>
<feature type="domain" description="Polymerase nucleotidyl transferase" evidence="1">
    <location>
        <begin position="158"/>
        <end position="197"/>
    </location>
</feature>
<dbReference type="Proteomes" id="UP000001880">
    <property type="component" value="Chromosome"/>
</dbReference>
<accession>D0LU20</accession>
<evidence type="ECO:0000259" key="1">
    <source>
        <dbReference type="Pfam" id="PF01909"/>
    </source>
</evidence>
<keyword evidence="3" id="KW-1185">Reference proteome</keyword>
<dbReference type="HOGENOM" id="CLU_1093119_0_0_7"/>
<dbReference type="AlphaFoldDB" id="D0LU20"/>
<gene>
    <name evidence="2" type="ordered locus">Hoch_4895</name>
</gene>
<dbReference type="STRING" id="502025.Hoch_4895"/>
<dbReference type="SUPFAM" id="SSF81301">
    <property type="entry name" value="Nucleotidyltransferase"/>
    <property type="match status" value="1"/>
</dbReference>
<dbReference type="Pfam" id="PF01909">
    <property type="entry name" value="NTP_transf_2"/>
    <property type="match status" value="1"/>
</dbReference>
<name>D0LU20_HALO1</name>
<evidence type="ECO:0000313" key="3">
    <source>
        <dbReference type="Proteomes" id="UP000001880"/>
    </source>
</evidence>
<dbReference type="eggNOG" id="COG1669">
    <property type="taxonomic scope" value="Bacteria"/>
</dbReference>
<dbReference type="Gene3D" id="3.30.460.10">
    <property type="entry name" value="Beta Polymerase, domain 2"/>
    <property type="match status" value="1"/>
</dbReference>
<dbReference type="InterPro" id="IPR002934">
    <property type="entry name" value="Polymerase_NTP_transf_dom"/>
</dbReference>
<dbReference type="RefSeq" id="WP_012829976.1">
    <property type="nucleotide sequence ID" value="NC_013440.1"/>
</dbReference>
<evidence type="ECO:0000313" key="2">
    <source>
        <dbReference type="EMBL" id="ACY17384.1"/>
    </source>
</evidence>